<reference evidence="3 4" key="1">
    <citation type="submission" date="2019-06" db="EMBL/GenBank/DDBJ databases">
        <title>Metagenome assembled Genome of Spiribacter salinus SL48-SHIP from the microbial mat of Salt Lake 48 (Novosibirsk region, Russia).</title>
        <authorList>
            <person name="Shipova A."/>
            <person name="Rozanov A.S."/>
            <person name="Bryanskaya A.V."/>
            <person name="Peltek S.E."/>
        </authorList>
    </citation>
    <scope>NUCLEOTIDE SEQUENCE [LARGE SCALE GENOMIC DNA]</scope>
    <source>
        <strain evidence="3">SL48-SHIP-2</strain>
    </source>
</reference>
<evidence type="ECO:0000313" key="3">
    <source>
        <dbReference type="EMBL" id="TQE94925.1"/>
    </source>
</evidence>
<keyword evidence="3" id="KW-0547">Nucleotide-binding</keyword>
<protein>
    <submittedName>
        <fullName evidence="3">DEAD/DEAH box helicase</fullName>
    </submittedName>
</protein>
<dbReference type="EMBL" id="VIFK01000400">
    <property type="protein sequence ID" value="TQE94925.1"/>
    <property type="molecule type" value="Genomic_DNA"/>
</dbReference>
<dbReference type="Gene3D" id="3.30.870.10">
    <property type="entry name" value="Endonuclease Chain A"/>
    <property type="match status" value="1"/>
</dbReference>
<dbReference type="PANTHER" id="PTHR47962">
    <property type="entry name" value="ATP-DEPENDENT HELICASE LHR-RELATED-RELATED"/>
    <property type="match status" value="1"/>
</dbReference>
<evidence type="ECO:0000313" key="4">
    <source>
        <dbReference type="Proteomes" id="UP000315400"/>
    </source>
</evidence>
<dbReference type="SUPFAM" id="SSF52540">
    <property type="entry name" value="P-loop containing nucleoside triphosphate hydrolases"/>
    <property type="match status" value="1"/>
</dbReference>
<dbReference type="SMART" id="SM00487">
    <property type="entry name" value="DEXDc"/>
    <property type="match status" value="1"/>
</dbReference>
<dbReference type="AlphaFoldDB" id="A0A540VDS8"/>
<feature type="non-terminal residue" evidence="3">
    <location>
        <position position="722"/>
    </location>
</feature>
<comment type="caution">
    <text evidence="3">The sequence shown here is derived from an EMBL/GenBank/DDBJ whole genome shotgun (WGS) entry which is preliminary data.</text>
</comment>
<dbReference type="SMART" id="SM00490">
    <property type="entry name" value="HELICc"/>
    <property type="match status" value="1"/>
</dbReference>
<dbReference type="InterPro" id="IPR027417">
    <property type="entry name" value="P-loop_NTPase"/>
</dbReference>
<evidence type="ECO:0000259" key="1">
    <source>
        <dbReference type="PROSITE" id="PS51192"/>
    </source>
</evidence>
<keyword evidence="3" id="KW-0067">ATP-binding</keyword>
<dbReference type="CDD" id="cd18799">
    <property type="entry name" value="SF2_C_EcoAI-like"/>
    <property type="match status" value="1"/>
</dbReference>
<dbReference type="Pfam" id="PF04851">
    <property type="entry name" value="ResIII"/>
    <property type="match status" value="1"/>
</dbReference>
<dbReference type="Pfam" id="PF00271">
    <property type="entry name" value="Helicase_C"/>
    <property type="match status" value="1"/>
</dbReference>
<dbReference type="PROSITE" id="PS51192">
    <property type="entry name" value="HELICASE_ATP_BIND_1"/>
    <property type="match status" value="1"/>
</dbReference>
<dbReference type="GO" id="GO:0004386">
    <property type="term" value="F:helicase activity"/>
    <property type="evidence" value="ECO:0007669"/>
    <property type="project" value="UniProtKB-KW"/>
</dbReference>
<dbReference type="Gene3D" id="3.40.50.300">
    <property type="entry name" value="P-loop containing nucleotide triphosphate hydrolases"/>
    <property type="match status" value="2"/>
</dbReference>
<dbReference type="InterPro" id="IPR006935">
    <property type="entry name" value="Helicase/UvrB_N"/>
</dbReference>
<dbReference type="GO" id="GO:0003677">
    <property type="term" value="F:DNA binding"/>
    <property type="evidence" value="ECO:0007669"/>
    <property type="project" value="InterPro"/>
</dbReference>
<dbReference type="GO" id="GO:0005524">
    <property type="term" value="F:ATP binding"/>
    <property type="evidence" value="ECO:0007669"/>
    <property type="project" value="InterPro"/>
</dbReference>
<dbReference type="InterPro" id="IPR001650">
    <property type="entry name" value="Helicase_C-like"/>
</dbReference>
<feature type="non-terminal residue" evidence="3">
    <location>
        <position position="1"/>
    </location>
</feature>
<dbReference type="GO" id="GO:0016887">
    <property type="term" value="F:ATP hydrolysis activity"/>
    <property type="evidence" value="ECO:0007669"/>
    <property type="project" value="TreeGrafter"/>
</dbReference>
<name>A0A540VDS8_9GAMM</name>
<accession>A0A540VDS8</accession>
<feature type="domain" description="Helicase ATP-binding" evidence="1">
    <location>
        <begin position="197"/>
        <end position="354"/>
    </location>
</feature>
<dbReference type="CDD" id="cd18032">
    <property type="entry name" value="DEXHc_RE_I_III_res"/>
    <property type="match status" value="1"/>
</dbReference>
<proteinExistence type="predicted"/>
<dbReference type="PANTHER" id="PTHR47962:SF7">
    <property type="entry name" value="MITOCHONDRIAL ATP-DEPENDENT HELICASE IRC3-RELATED"/>
    <property type="match status" value="1"/>
</dbReference>
<dbReference type="Proteomes" id="UP000315400">
    <property type="component" value="Unassembled WGS sequence"/>
</dbReference>
<dbReference type="InterPro" id="IPR052511">
    <property type="entry name" value="ATP-dep_Helicase"/>
</dbReference>
<keyword evidence="3" id="KW-0347">Helicase</keyword>
<evidence type="ECO:0000259" key="2">
    <source>
        <dbReference type="PROSITE" id="PS51194"/>
    </source>
</evidence>
<dbReference type="SUPFAM" id="SSF56024">
    <property type="entry name" value="Phospholipase D/nuclease"/>
    <property type="match status" value="1"/>
</dbReference>
<organism evidence="3 4">
    <name type="scientific">Spiribacter salinus</name>
    <dbReference type="NCBI Taxonomy" id="1335746"/>
    <lineage>
        <taxon>Bacteria</taxon>
        <taxon>Pseudomonadati</taxon>
        <taxon>Pseudomonadota</taxon>
        <taxon>Gammaproteobacteria</taxon>
        <taxon>Chromatiales</taxon>
        <taxon>Ectothiorhodospiraceae</taxon>
        <taxon>Spiribacter</taxon>
    </lineage>
</organism>
<keyword evidence="3" id="KW-0378">Hydrolase</keyword>
<dbReference type="PROSITE" id="PS51194">
    <property type="entry name" value="HELICASE_CTER"/>
    <property type="match status" value="1"/>
</dbReference>
<sequence length="722" mass="81429">IEKELGSCDRADWLVSFIKFSGIRALKPALQRFVETPLPDGSPRLRVATTSYLGATDLKAIETLLDLPNTEVRVSYDTHRTRLHAKAYLFYRNTGFGTAYVGSANVSRVALDEGLEWTARISQHELPYLWRQIVAGFDTHWSDPAEFEPVARDDLDRLGQALQAERKGPAGEDPPTWQFFELQPYGFQQEILDAIAAERGAGIDRHLVISATGTGKTMLAAFDYRRVARQRSDTNRPKLLFIAHREEILKQALNTFRHVLRDGEFGDLLVGGRQPTQSGHIFCSVQSWNARGLNKLAPDHFDYVVLDEAHHAAADSYQNILDHVRPKVLLGLTATPERTDGEDIRTDFGGSFTHEMRLPDAIEARRLAPFHYFGIGDEPNLDLSGLRWQSGGYNKEDLNNVIGTNERRARWVLNNLIDHVAEPESIRGLGFCVSQEHAEFMARFFTAHGMPSVALTAHSPDALRRDAQRKLVQREIRLIFTVDLFNEGVDIPEVDTVMMLRPTESLTVFLQQLGRGLRLHEEKPHLTVLDFIAPQHRRFRFADRYRALSAKTEARVDDQIEKGFPWLPAGCLVRLDRQAMSVVLDNIRSALAQRRPQIVGQLRGLLDQAGTQPSLQQMLDWLHFDHADLLLKYGLPCRLLEQAGGESLPRALEAYEKGLAGGLQRLLLVNDREILKSLSAAVEGENHEDPEWRQRLTLALALVWGTKRPDGGEADALAFLRN</sequence>
<feature type="domain" description="Helicase C-terminal" evidence="2">
    <location>
        <begin position="412"/>
        <end position="564"/>
    </location>
</feature>
<dbReference type="InterPro" id="IPR014001">
    <property type="entry name" value="Helicase_ATP-bd"/>
</dbReference>
<gene>
    <name evidence="3" type="ORF">FKY71_17405</name>
</gene>